<dbReference type="Proteomes" id="UP000265703">
    <property type="component" value="Unassembled WGS sequence"/>
</dbReference>
<reference evidence="7 8" key="1">
    <citation type="submission" date="2018-06" db="EMBL/GenBank/DDBJ databases">
        <title>Comparative genomics reveals the genomic features of Rhizophagus irregularis, R. cerebriforme, R. diaphanum and Gigaspora rosea, and their symbiotic lifestyle signature.</title>
        <authorList>
            <person name="Morin E."/>
            <person name="San Clemente H."/>
            <person name="Chen E.C.H."/>
            <person name="De La Providencia I."/>
            <person name="Hainaut M."/>
            <person name="Kuo A."/>
            <person name="Kohler A."/>
            <person name="Murat C."/>
            <person name="Tang N."/>
            <person name="Roy S."/>
            <person name="Loubradou J."/>
            <person name="Henrissat B."/>
            <person name="Grigoriev I.V."/>
            <person name="Corradi N."/>
            <person name="Roux C."/>
            <person name="Martin F.M."/>
        </authorList>
    </citation>
    <scope>NUCLEOTIDE SEQUENCE [LARGE SCALE GENOMIC DNA]</scope>
    <source>
        <strain evidence="7 8">DAOM 227022</strain>
    </source>
</reference>
<dbReference type="STRING" id="658196.A0A397SCN2"/>
<evidence type="ECO:0000256" key="2">
    <source>
        <dbReference type="ARBA" id="ARBA00005947"/>
    </source>
</evidence>
<dbReference type="SUPFAM" id="SSF52768">
    <property type="entry name" value="Arginase/deacetylase"/>
    <property type="match status" value="1"/>
</dbReference>
<keyword evidence="8" id="KW-1185">Reference proteome</keyword>
<evidence type="ECO:0000313" key="7">
    <source>
        <dbReference type="EMBL" id="RIA83728.1"/>
    </source>
</evidence>
<dbReference type="InterPro" id="IPR023801">
    <property type="entry name" value="His_deacetylse_dom"/>
</dbReference>
<organism evidence="7 8">
    <name type="scientific">Glomus cerebriforme</name>
    <dbReference type="NCBI Taxonomy" id="658196"/>
    <lineage>
        <taxon>Eukaryota</taxon>
        <taxon>Fungi</taxon>
        <taxon>Fungi incertae sedis</taxon>
        <taxon>Mucoromycota</taxon>
        <taxon>Glomeromycotina</taxon>
        <taxon>Glomeromycetes</taxon>
        <taxon>Glomerales</taxon>
        <taxon>Glomeraceae</taxon>
        <taxon>Glomus</taxon>
    </lineage>
</organism>
<comment type="cofactor">
    <cofactor evidence="1">
        <name>Zn(2+)</name>
        <dbReference type="ChEBI" id="CHEBI:29105"/>
    </cofactor>
</comment>
<dbReference type="Pfam" id="PF00850">
    <property type="entry name" value="Hist_deacetyl"/>
    <property type="match status" value="1"/>
</dbReference>
<gene>
    <name evidence="7" type="ORF">C1645_833342</name>
</gene>
<feature type="domain" description="Histone deacetylase" evidence="6">
    <location>
        <begin position="27"/>
        <end position="351"/>
    </location>
</feature>
<dbReference type="InterPro" id="IPR000286">
    <property type="entry name" value="HDACs"/>
</dbReference>
<dbReference type="EMBL" id="QKYT01000546">
    <property type="protein sequence ID" value="RIA83728.1"/>
    <property type="molecule type" value="Genomic_DNA"/>
</dbReference>
<evidence type="ECO:0000256" key="3">
    <source>
        <dbReference type="ARBA" id="ARBA00022723"/>
    </source>
</evidence>
<dbReference type="GO" id="GO:0004407">
    <property type="term" value="F:histone deacetylase activity"/>
    <property type="evidence" value="ECO:0007669"/>
    <property type="project" value="TreeGrafter"/>
</dbReference>
<sequence length="362" mass="40257">MKVFYSQVCLKHAPKYEIISGNLIDYLESPSRLIIINEHLQNLSSLSKFEFVLPSDYGLEPILSVHSKDYIEYLQTAYKEWVKIGCNKDGVLPEAFLHNNISSSSSIKSKVKVISPIAKAGLYCSDLSCCISEDTWESVYESAQVVISATLELQKIIRESSSSKDKNPFPGIFALCRPPGHHANSNLCAGYCFLNNVAISTKILIGENKKVVILDIDYHHGNGTQDIFYLNSNPLYISLHGSPDYPWFTGDESEKGEGEGEGFNINIPLSKETDDDEYLKVLKKVINKNIKPYNADYLIVSLGVDTYKDDPIGGFQITSEGFKRIGESIKSINLPTLFVMEGGYHLETIGINVGNILIGFTT</sequence>
<keyword evidence="4" id="KW-0378">Hydrolase</keyword>
<dbReference type="GO" id="GO:0046872">
    <property type="term" value="F:metal ion binding"/>
    <property type="evidence" value="ECO:0007669"/>
    <property type="project" value="UniProtKB-KW"/>
</dbReference>
<dbReference type="OrthoDB" id="424012at2759"/>
<dbReference type="InterPro" id="IPR023696">
    <property type="entry name" value="Ureohydrolase_dom_sf"/>
</dbReference>
<dbReference type="PANTHER" id="PTHR10625:SF17">
    <property type="entry name" value="HISTONE DEACETYLASE 8"/>
    <property type="match status" value="1"/>
</dbReference>
<protein>
    <submittedName>
        <fullName evidence="7">Arginase/deacetylase</fullName>
    </submittedName>
</protein>
<dbReference type="GO" id="GO:0040029">
    <property type="term" value="P:epigenetic regulation of gene expression"/>
    <property type="evidence" value="ECO:0007669"/>
    <property type="project" value="TreeGrafter"/>
</dbReference>
<comment type="similarity">
    <text evidence="2">Belongs to the histone deacetylase family.</text>
</comment>
<dbReference type="PANTHER" id="PTHR10625">
    <property type="entry name" value="HISTONE DEACETYLASE HDAC1-RELATED"/>
    <property type="match status" value="1"/>
</dbReference>
<keyword evidence="3" id="KW-0479">Metal-binding</keyword>
<evidence type="ECO:0000256" key="5">
    <source>
        <dbReference type="ARBA" id="ARBA00022833"/>
    </source>
</evidence>
<dbReference type="CDD" id="cd10001">
    <property type="entry name" value="HDAC_classII_APAH"/>
    <property type="match status" value="1"/>
</dbReference>
<keyword evidence="5" id="KW-0862">Zinc</keyword>
<evidence type="ECO:0000259" key="6">
    <source>
        <dbReference type="Pfam" id="PF00850"/>
    </source>
</evidence>
<name>A0A397SCN2_9GLOM</name>
<comment type="caution">
    <text evidence="7">The sequence shown here is derived from an EMBL/GenBank/DDBJ whole genome shotgun (WGS) entry which is preliminary data.</text>
</comment>
<accession>A0A397SCN2</accession>
<evidence type="ECO:0000313" key="8">
    <source>
        <dbReference type="Proteomes" id="UP000265703"/>
    </source>
</evidence>
<dbReference type="InterPro" id="IPR037138">
    <property type="entry name" value="His_deacetylse_dom_sf"/>
</dbReference>
<evidence type="ECO:0000256" key="1">
    <source>
        <dbReference type="ARBA" id="ARBA00001947"/>
    </source>
</evidence>
<dbReference type="Gene3D" id="3.40.800.20">
    <property type="entry name" value="Histone deacetylase domain"/>
    <property type="match status" value="1"/>
</dbReference>
<evidence type="ECO:0000256" key="4">
    <source>
        <dbReference type="ARBA" id="ARBA00022801"/>
    </source>
</evidence>
<dbReference type="PRINTS" id="PR01270">
    <property type="entry name" value="HDASUPER"/>
</dbReference>
<dbReference type="GO" id="GO:0016787">
    <property type="term" value="F:hydrolase activity"/>
    <property type="evidence" value="ECO:0007669"/>
    <property type="project" value="UniProtKB-KW"/>
</dbReference>
<proteinExistence type="inferred from homology"/>
<dbReference type="AlphaFoldDB" id="A0A397SCN2"/>